<dbReference type="InterPro" id="IPR046373">
    <property type="entry name" value="Acyl-CoA_Oxase/DH_mid-dom_sf"/>
</dbReference>
<dbReference type="RefSeq" id="WP_244158963.1">
    <property type="nucleotide sequence ID" value="NZ_FOFJ01000094.1"/>
</dbReference>
<evidence type="ECO:0000256" key="9">
    <source>
        <dbReference type="ARBA" id="ARBA00068311"/>
    </source>
</evidence>
<dbReference type="PANTHER" id="PTHR43884">
    <property type="entry name" value="ACYL-COA DEHYDROGENASE"/>
    <property type="match status" value="1"/>
</dbReference>
<dbReference type="EMBL" id="FOFJ01000094">
    <property type="protein sequence ID" value="SER80311.1"/>
    <property type="molecule type" value="Genomic_DNA"/>
</dbReference>
<dbReference type="EC" id="1.3.8.10" evidence="7"/>
<dbReference type="PANTHER" id="PTHR43884:SF12">
    <property type="entry name" value="ISOVALERYL-COA DEHYDROGENASE, MITOCHONDRIAL-RELATED"/>
    <property type="match status" value="1"/>
</dbReference>
<feature type="domain" description="Acyl-CoA oxidase/dehydrogenase middle" evidence="15">
    <location>
        <begin position="212"/>
        <end position="306"/>
    </location>
</feature>
<evidence type="ECO:0000256" key="8">
    <source>
        <dbReference type="ARBA" id="ARBA00066461"/>
    </source>
</evidence>
<dbReference type="PROSITE" id="PS00073">
    <property type="entry name" value="ACYL_COA_DH_2"/>
    <property type="match status" value="1"/>
</dbReference>
<dbReference type="FunFam" id="1.10.540.10:FF:000002">
    <property type="entry name" value="Acyl-CoA dehydrogenase FadE19"/>
    <property type="match status" value="1"/>
</dbReference>
<dbReference type="Gene3D" id="1.20.140.10">
    <property type="entry name" value="Butyryl-CoA Dehydrogenase, subunit A, domain 3"/>
    <property type="match status" value="1"/>
</dbReference>
<dbReference type="EC" id="3.13.1.4" evidence="8"/>
<evidence type="ECO:0000256" key="6">
    <source>
        <dbReference type="ARBA" id="ARBA00052938"/>
    </source>
</evidence>
<feature type="region of interest" description="Disordered" evidence="13">
    <location>
        <begin position="44"/>
        <end position="84"/>
    </location>
</feature>
<dbReference type="Gene3D" id="3.90.226.10">
    <property type="entry name" value="2-enoyl-CoA Hydratase, Chain A, domain 1"/>
    <property type="match status" value="1"/>
</dbReference>
<dbReference type="Gene3D" id="1.10.540.10">
    <property type="entry name" value="Acyl-CoA dehydrogenase/oxidase, N-terminal domain"/>
    <property type="match status" value="1"/>
</dbReference>
<evidence type="ECO:0000256" key="3">
    <source>
        <dbReference type="ARBA" id="ARBA00022630"/>
    </source>
</evidence>
<dbReference type="Pfam" id="PF02771">
    <property type="entry name" value="Acyl-CoA_dh_N"/>
    <property type="match status" value="1"/>
</dbReference>
<evidence type="ECO:0000256" key="7">
    <source>
        <dbReference type="ARBA" id="ARBA00066362"/>
    </source>
</evidence>
<evidence type="ECO:0000259" key="14">
    <source>
        <dbReference type="Pfam" id="PF00441"/>
    </source>
</evidence>
<dbReference type="InterPro" id="IPR036250">
    <property type="entry name" value="AcylCo_DH-like_C"/>
</dbReference>
<evidence type="ECO:0000313" key="18">
    <source>
        <dbReference type="EMBL" id="SER80311.1"/>
    </source>
</evidence>
<sequence length="472" mass="51411">MAPSSQRLEPPENPGRFTLELHLDRQWFASGDILEGVRAPLIDKDKAPRWNPPRPGGRHAGTGPDFLCRLPAERRQDPPPGLSEREVSAMHDIELSEEQRMIRDLARDFARREVAPRAQAWEKACWIDDALVAQMGELGLLGMVVPEAWGGSYVDYVAYALAVEEISAGDGALGTLMSVHNSVGCGPLLHYGSQAQKDAWLAELAAGRAIGCFCLTEPQAGSEAHNLRTRAELRNGRWVLDGAKQFVSNASRARLAIVFAVTDPQLGKQGLSAFLVPTDTQGFVVERREHKMGIRASDTCAVSLSACSIPAENLLGERGKGLAIALSNLEGGRIGIAAQALGIARAAFEAALAYARERVQFGKPIAEHQSIANLLADMHTQLNAARLLTLHAARLKSAGLPCLSEASQAKLYASEMAERVCSKAIQIHGGYGYLEDYPVERYYRDARITQIYEGTSEIQRLLIARELADYPL</sequence>
<feature type="domain" description="Enoyl-CoA hydratase/isomerase" evidence="17">
    <location>
        <begin position="17"/>
        <end position="54"/>
    </location>
</feature>
<dbReference type="InterPro" id="IPR013786">
    <property type="entry name" value="AcylCoA_DH/ox_N"/>
</dbReference>
<comment type="similarity">
    <text evidence="2 12">Belongs to the acyl-CoA dehydrogenase family.</text>
</comment>
<keyword evidence="3 12" id="KW-0285">Flavoprotein</keyword>
<dbReference type="SUPFAM" id="SSF56645">
    <property type="entry name" value="Acyl-CoA dehydrogenase NM domain-like"/>
    <property type="match status" value="1"/>
</dbReference>
<reference evidence="18 19" key="1">
    <citation type="submission" date="2016-10" db="EMBL/GenBank/DDBJ databases">
        <authorList>
            <person name="de Groot N.N."/>
        </authorList>
    </citation>
    <scope>NUCLEOTIDE SEQUENCE [LARGE SCALE GENOMIC DNA]</scope>
    <source>
        <strain evidence="18 19">DSM 378</strain>
    </source>
</reference>
<comment type="catalytic activity">
    <reaction evidence="6">
        <text>3-sulfinopropanoyl-CoA + H2O = propanoyl-CoA + sulfite + H(+)</text>
        <dbReference type="Rhea" id="RHEA:41624"/>
        <dbReference type="ChEBI" id="CHEBI:15377"/>
        <dbReference type="ChEBI" id="CHEBI:15378"/>
        <dbReference type="ChEBI" id="CHEBI:17359"/>
        <dbReference type="ChEBI" id="CHEBI:57392"/>
        <dbReference type="ChEBI" id="CHEBI:78349"/>
        <dbReference type="EC" id="3.13.1.4"/>
    </reaction>
    <physiologicalReaction direction="left-to-right" evidence="6">
        <dbReference type="Rhea" id="RHEA:41625"/>
    </physiologicalReaction>
</comment>
<evidence type="ECO:0000256" key="1">
    <source>
        <dbReference type="ARBA" id="ARBA00001974"/>
    </source>
</evidence>
<dbReference type="Pfam" id="PF02770">
    <property type="entry name" value="Acyl-CoA_dh_M"/>
    <property type="match status" value="1"/>
</dbReference>
<evidence type="ECO:0000256" key="13">
    <source>
        <dbReference type="SAM" id="MobiDB-lite"/>
    </source>
</evidence>
<dbReference type="Proteomes" id="UP000199267">
    <property type="component" value="Unassembled WGS sequence"/>
</dbReference>
<comment type="cofactor">
    <cofactor evidence="1 12">
        <name>FAD</name>
        <dbReference type="ChEBI" id="CHEBI:57692"/>
    </cofactor>
</comment>
<evidence type="ECO:0000256" key="5">
    <source>
        <dbReference type="ARBA" id="ARBA00023002"/>
    </source>
</evidence>
<keyword evidence="5 12" id="KW-0560">Oxidoreductase</keyword>
<gene>
    <name evidence="18" type="ORF">SAMN04244573_04348</name>
</gene>
<dbReference type="AlphaFoldDB" id="A0A1H9S5R8"/>
<dbReference type="Gene3D" id="2.40.110.10">
    <property type="entry name" value="Butyryl-CoA Dehydrogenase, subunit A, domain 2"/>
    <property type="match status" value="1"/>
</dbReference>
<organism evidence="18 19">
    <name type="scientific">Azotobacter beijerinckii</name>
    <dbReference type="NCBI Taxonomy" id="170623"/>
    <lineage>
        <taxon>Bacteria</taxon>
        <taxon>Pseudomonadati</taxon>
        <taxon>Pseudomonadota</taxon>
        <taxon>Gammaproteobacteria</taxon>
        <taxon>Pseudomonadales</taxon>
        <taxon>Pseudomonadaceae</taxon>
        <taxon>Azotobacter</taxon>
    </lineage>
</organism>
<feature type="domain" description="Acyl-CoA dehydrogenase/oxidase C-terminal" evidence="14">
    <location>
        <begin position="319"/>
        <end position="467"/>
    </location>
</feature>
<dbReference type="FunFam" id="1.20.140.10:FF:000004">
    <property type="entry name" value="Acyl-CoA dehydrogenase FadE25"/>
    <property type="match status" value="1"/>
</dbReference>
<dbReference type="InterPro" id="IPR037069">
    <property type="entry name" value="AcylCoA_DH/ox_N_sf"/>
</dbReference>
<accession>A0A1H9S5R8</accession>
<dbReference type="InterPro" id="IPR009075">
    <property type="entry name" value="AcylCo_DH/oxidase_C"/>
</dbReference>
<proteinExistence type="inferred from homology"/>
<evidence type="ECO:0000259" key="16">
    <source>
        <dbReference type="Pfam" id="PF02771"/>
    </source>
</evidence>
<evidence type="ECO:0000256" key="10">
    <source>
        <dbReference type="ARBA" id="ARBA00072305"/>
    </source>
</evidence>
<evidence type="ECO:0000256" key="11">
    <source>
        <dbReference type="ARBA" id="ARBA00075603"/>
    </source>
</evidence>
<evidence type="ECO:0000256" key="4">
    <source>
        <dbReference type="ARBA" id="ARBA00022827"/>
    </source>
</evidence>
<dbReference type="InterPro" id="IPR006089">
    <property type="entry name" value="Acyl-CoA_DH_CS"/>
</dbReference>
<dbReference type="InterPro" id="IPR009100">
    <property type="entry name" value="AcylCoA_DH/oxidase_NM_dom_sf"/>
</dbReference>
<dbReference type="InterPro" id="IPR045004">
    <property type="entry name" value="ECH_dom"/>
</dbReference>
<dbReference type="InterPro" id="IPR006091">
    <property type="entry name" value="Acyl-CoA_Oxase/DH_mid-dom"/>
</dbReference>
<keyword evidence="4 12" id="KW-0274">FAD</keyword>
<dbReference type="Pfam" id="PF16113">
    <property type="entry name" value="ECH_2"/>
    <property type="match status" value="1"/>
</dbReference>
<feature type="domain" description="Acyl-CoA dehydrogenase/oxidase N-terminal" evidence="16">
    <location>
        <begin position="96"/>
        <end position="207"/>
    </location>
</feature>
<name>A0A1H9S5R8_9GAMM</name>
<dbReference type="FunFam" id="2.40.110.10:FF:000001">
    <property type="entry name" value="Acyl-CoA dehydrogenase, mitochondrial"/>
    <property type="match status" value="1"/>
</dbReference>
<dbReference type="GO" id="GO:0050660">
    <property type="term" value="F:flavin adenine dinucleotide binding"/>
    <property type="evidence" value="ECO:0007669"/>
    <property type="project" value="InterPro"/>
</dbReference>
<dbReference type="SUPFAM" id="SSF47203">
    <property type="entry name" value="Acyl-CoA dehydrogenase C-terminal domain-like"/>
    <property type="match status" value="1"/>
</dbReference>
<dbReference type="GO" id="GO:0003995">
    <property type="term" value="F:acyl-CoA dehydrogenase activity"/>
    <property type="evidence" value="ECO:0007669"/>
    <property type="project" value="InterPro"/>
</dbReference>
<feature type="compositionally biased region" description="Basic and acidic residues" evidence="13">
    <location>
        <begin position="71"/>
        <end position="84"/>
    </location>
</feature>
<evidence type="ECO:0000259" key="15">
    <source>
        <dbReference type="Pfam" id="PF02770"/>
    </source>
</evidence>
<evidence type="ECO:0000256" key="2">
    <source>
        <dbReference type="ARBA" id="ARBA00009347"/>
    </source>
</evidence>
<evidence type="ECO:0000256" key="12">
    <source>
        <dbReference type="RuleBase" id="RU362125"/>
    </source>
</evidence>
<protein>
    <recommendedName>
        <fullName evidence="9">3-sulfinopropanoyl-CoA desulfinase</fullName>
        <ecNumber evidence="7">1.3.8.10</ecNumber>
        <ecNumber evidence="8">3.13.1.4</ecNumber>
    </recommendedName>
    <alternativeName>
        <fullName evidence="11">3-sulfinopropionyl coenzyme A desulfinase</fullName>
    </alternativeName>
    <alternativeName>
        <fullName evidence="10">Cyclohex-1-ene-1-carbonyl-CoA dehydrogenase</fullName>
    </alternativeName>
</protein>
<dbReference type="Pfam" id="PF00441">
    <property type="entry name" value="Acyl-CoA_dh_1"/>
    <property type="match status" value="1"/>
</dbReference>
<evidence type="ECO:0000313" key="19">
    <source>
        <dbReference type="Proteomes" id="UP000199267"/>
    </source>
</evidence>
<evidence type="ECO:0000259" key="17">
    <source>
        <dbReference type="Pfam" id="PF16113"/>
    </source>
</evidence>